<reference evidence="7" key="2">
    <citation type="submission" date="2020-07" db="EMBL/GenBank/DDBJ databases">
        <authorList>
            <person name="Vera ALvarez R."/>
            <person name="Arias-Moreno D.M."/>
            <person name="Jimenez-Jacinto V."/>
            <person name="Jimenez-Bremont J.F."/>
            <person name="Swaminathan K."/>
            <person name="Moose S.P."/>
            <person name="Guerrero-Gonzalez M.L."/>
            <person name="Marino-Ramirez L."/>
            <person name="Landsman D."/>
            <person name="Rodriguez-Kessler M."/>
            <person name="Delgado-Sanchez P."/>
        </authorList>
    </citation>
    <scope>NUCLEOTIDE SEQUENCE</scope>
    <source>
        <tissue evidence="7">Cladode</tissue>
    </source>
</reference>
<name>A0A7C8YZY9_OPUST</name>
<proteinExistence type="predicted"/>
<organism evidence="7">
    <name type="scientific">Opuntia streptacantha</name>
    <name type="common">Prickly pear cactus</name>
    <name type="synonym">Opuntia cardona</name>
    <dbReference type="NCBI Taxonomy" id="393608"/>
    <lineage>
        <taxon>Eukaryota</taxon>
        <taxon>Viridiplantae</taxon>
        <taxon>Streptophyta</taxon>
        <taxon>Embryophyta</taxon>
        <taxon>Tracheophyta</taxon>
        <taxon>Spermatophyta</taxon>
        <taxon>Magnoliopsida</taxon>
        <taxon>eudicotyledons</taxon>
        <taxon>Gunneridae</taxon>
        <taxon>Pentapetalae</taxon>
        <taxon>Caryophyllales</taxon>
        <taxon>Cactineae</taxon>
        <taxon>Cactaceae</taxon>
        <taxon>Opuntioideae</taxon>
        <taxon>Opuntia</taxon>
    </lineage>
</organism>
<evidence type="ECO:0000256" key="5">
    <source>
        <dbReference type="SAM" id="MobiDB-lite"/>
    </source>
</evidence>
<dbReference type="Pfam" id="PF02892">
    <property type="entry name" value="zf-BED"/>
    <property type="match status" value="1"/>
</dbReference>
<evidence type="ECO:0000256" key="1">
    <source>
        <dbReference type="ARBA" id="ARBA00022723"/>
    </source>
</evidence>
<dbReference type="AlphaFoldDB" id="A0A7C8YZY9"/>
<evidence type="ECO:0000259" key="6">
    <source>
        <dbReference type="PROSITE" id="PS50808"/>
    </source>
</evidence>
<dbReference type="GO" id="GO:0006357">
    <property type="term" value="P:regulation of transcription by RNA polymerase II"/>
    <property type="evidence" value="ECO:0007669"/>
    <property type="project" value="TreeGrafter"/>
</dbReference>
<dbReference type="GO" id="GO:1990837">
    <property type="term" value="F:sequence-specific double-stranded DNA binding"/>
    <property type="evidence" value="ECO:0007669"/>
    <property type="project" value="TreeGrafter"/>
</dbReference>
<dbReference type="SMART" id="SM00614">
    <property type="entry name" value="ZnF_BED"/>
    <property type="match status" value="1"/>
</dbReference>
<dbReference type="GO" id="GO:0008270">
    <property type="term" value="F:zinc ion binding"/>
    <property type="evidence" value="ECO:0007669"/>
    <property type="project" value="UniProtKB-KW"/>
</dbReference>
<feature type="domain" description="BED-type" evidence="6">
    <location>
        <begin position="76"/>
        <end position="128"/>
    </location>
</feature>
<evidence type="ECO:0000313" key="7">
    <source>
        <dbReference type="EMBL" id="MBA4630839.1"/>
    </source>
</evidence>
<keyword evidence="1" id="KW-0479">Metal-binding</keyword>
<evidence type="ECO:0000256" key="4">
    <source>
        <dbReference type="PROSITE-ProRule" id="PRU00027"/>
    </source>
</evidence>
<evidence type="ECO:0000256" key="3">
    <source>
        <dbReference type="ARBA" id="ARBA00022833"/>
    </source>
</evidence>
<dbReference type="SUPFAM" id="SSF57667">
    <property type="entry name" value="beta-beta-alpha zinc fingers"/>
    <property type="match status" value="1"/>
</dbReference>
<dbReference type="PANTHER" id="PTHR34396:SF25">
    <property type="entry name" value="BOUNDARY ELEMENT ASSOCIATED FACTOR"/>
    <property type="match status" value="1"/>
</dbReference>
<keyword evidence="2 4" id="KW-0863">Zinc-finger</keyword>
<dbReference type="PANTHER" id="PTHR34396">
    <property type="entry name" value="OS03G0264950 PROTEIN-RELATED"/>
    <property type="match status" value="1"/>
</dbReference>
<sequence>MAGYNDDPVQDHVCEFMDITQSSGDNVEADLESHVKVKKQAPKTTTNKGKGKEKGKAKMHPSHSTHLDDLQPSKRKRRSEIWDHYDATFDLTIAKCKYCNKSITCATKNGTSAMLNHTRRCKKCPGNMDIKQKLLDI</sequence>
<dbReference type="InterPro" id="IPR003656">
    <property type="entry name" value="Znf_BED"/>
</dbReference>
<dbReference type="EMBL" id="GISG01075304">
    <property type="protein sequence ID" value="MBA4630839.1"/>
    <property type="molecule type" value="Transcribed_RNA"/>
</dbReference>
<dbReference type="InterPro" id="IPR053031">
    <property type="entry name" value="Cuticle_assoc_protein"/>
</dbReference>
<dbReference type="PROSITE" id="PS50808">
    <property type="entry name" value="ZF_BED"/>
    <property type="match status" value="1"/>
</dbReference>
<evidence type="ECO:0000256" key="2">
    <source>
        <dbReference type="ARBA" id="ARBA00022771"/>
    </source>
</evidence>
<accession>A0A7C8YZY9</accession>
<keyword evidence="3" id="KW-0862">Zinc</keyword>
<dbReference type="InterPro" id="IPR036236">
    <property type="entry name" value="Znf_C2H2_sf"/>
</dbReference>
<reference evidence="7" key="1">
    <citation type="journal article" date="2013" name="J. Plant Res.">
        <title>Effect of fungi and light on seed germination of three Opuntia species from semiarid lands of central Mexico.</title>
        <authorList>
            <person name="Delgado-Sanchez P."/>
            <person name="Jimenez-Bremont J.F."/>
            <person name="Guerrero-Gonzalez Mde L."/>
            <person name="Flores J."/>
        </authorList>
    </citation>
    <scope>NUCLEOTIDE SEQUENCE</scope>
    <source>
        <tissue evidence="7">Cladode</tissue>
    </source>
</reference>
<protein>
    <recommendedName>
        <fullName evidence="6">BED-type domain-containing protein</fullName>
    </recommendedName>
</protein>
<dbReference type="GO" id="GO:0005634">
    <property type="term" value="C:nucleus"/>
    <property type="evidence" value="ECO:0007669"/>
    <property type="project" value="TreeGrafter"/>
</dbReference>
<dbReference type="EMBL" id="GISG01075303">
    <property type="protein sequence ID" value="MBA4630838.1"/>
    <property type="molecule type" value="Transcribed_RNA"/>
</dbReference>
<feature type="region of interest" description="Disordered" evidence="5">
    <location>
        <begin position="34"/>
        <end position="77"/>
    </location>
</feature>